<accession>A0A2U3NNI5</accession>
<keyword evidence="2" id="KW-1185">Reference proteome</keyword>
<protein>
    <submittedName>
        <fullName evidence="1">Uncharacterized protein</fullName>
    </submittedName>
</protein>
<dbReference type="STRING" id="1841860.GCA_900157375_00903"/>
<evidence type="ECO:0000313" key="2">
    <source>
        <dbReference type="Proteomes" id="UP000240988"/>
    </source>
</evidence>
<name>A0A2U3NNI5_9MYCO</name>
<dbReference type="Proteomes" id="UP000240988">
    <property type="component" value="Unassembled WGS sequence"/>
</dbReference>
<feature type="non-terminal residue" evidence="1">
    <location>
        <position position="1"/>
    </location>
</feature>
<dbReference type="EMBL" id="FUFA01000002">
    <property type="protein sequence ID" value="SPM33098.1"/>
    <property type="molecule type" value="Genomic_DNA"/>
</dbReference>
<reference evidence="1 2" key="1">
    <citation type="submission" date="2017-01" db="EMBL/GenBank/DDBJ databases">
        <authorList>
            <consortium name="Urmite Genomes"/>
        </authorList>
    </citation>
    <scope>NUCLEOTIDE SEQUENCE [LARGE SCALE GENOMIC DNA]</scope>
    <source>
        <strain evidence="1 2">AB57</strain>
    </source>
</reference>
<organism evidence="1 2">
    <name type="scientific">Mycobacterium rhizamassiliense</name>
    <dbReference type="NCBI Taxonomy" id="1841860"/>
    <lineage>
        <taxon>Bacteria</taxon>
        <taxon>Bacillati</taxon>
        <taxon>Actinomycetota</taxon>
        <taxon>Actinomycetes</taxon>
        <taxon>Mycobacteriales</taxon>
        <taxon>Mycobacteriaceae</taxon>
        <taxon>Mycobacterium</taxon>
    </lineage>
</organism>
<proteinExistence type="predicted"/>
<dbReference type="AlphaFoldDB" id="A0A2U3NNI5"/>
<evidence type="ECO:0000313" key="1">
    <source>
        <dbReference type="EMBL" id="SPM33098.1"/>
    </source>
</evidence>
<sequence length="191" mass="21548">VDQNIDFDRRHRSHVTNAVLSATAFLEGVVNSTWQDAYDSKESPHTNGIPGEALAEIAASWEGNENYSKKPLLTRFKQALKLANRDPMPGDVTHESIKTLVEIRDYVVHCRPRSRQVNVDDDLQRRLKPKIKENKLPIGSPWFPNKALGAGAAEWACKSSIDFARTWHQLIGLTHPFDDLYITSTGPFEVE</sequence>
<gene>
    <name evidence="1" type="ORF">MRAB57_901</name>
</gene>